<feature type="region of interest" description="Disordered" evidence="2">
    <location>
        <begin position="29"/>
        <end position="70"/>
    </location>
</feature>
<accession>A0AAN6GI54</accession>
<dbReference type="Proteomes" id="UP001176521">
    <property type="component" value="Unassembled WGS sequence"/>
</dbReference>
<gene>
    <name evidence="4" type="primary">ISA2</name>
    <name evidence="4" type="ORF">OC842_002349</name>
</gene>
<feature type="compositionally biased region" description="Low complexity" evidence="2">
    <location>
        <begin position="32"/>
        <end position="62"/>
    </location>
</feature>
<dbReference type="NCBIfam" id="TIGR00049">
    <property type="entry name" value="iron-sulfur cluster assembly accessory protein"/>
    <property type="match status" value="1"/>
</dbReference>
<dbReference type="GO" id="GO:0005739">
    <property type="term" value="C:mitochondrion"/>
    <property type="evidence" value="ECO:0007669"/>
    <property type="project" value="TreeGrafter"/>
</dbReference>
<sequence length="253" mass="26176">MLVSTSTAATAASAVRNVVHLRSPAPATALLRTASPRPAAATAASRSAAGPSSSSSSSSRATRPPPQLRAFHASAPTSFDAQSLSASAQDEGARIGAVCTPSKTPVEPVEESLRTAGAGDSLTVVLTRRAVERLQRIAAQEAQQHAGQVGELALRLAVEPGGCHGYQYKIELTEEAEEDDFHFHPPAPRHAPSPAPHSVQPLPILIDSVSLALLKGATIDYVTELIGSQFAIRENPQAKGSGCGCGISWEPAV</sequence>
<dbReference type="PANTHER" id="PTHR43011:SF1">
    <property type="entry name" value="IRON-SULFUR CLUSTER ASSEMBLY 2 HOMOLOG, MITOCHONDRIAL"/>
    <property type="match status" value="1"/>
</dbReference>
<comment type="caution">
    <text evidence="4">The sequence shown here is derived from an EMBL/GenBank/DDBJ whole genome shotgun (WGS) entry which is preliminary data.</text>
</comment>
<dbReference type="SUPFAM" id="SSF89360">
    <property type="entry name" value="HesB-like domain"/>
    <property type="match status" value="1"/>
</dbReference>
<evidence type="ECO:0000256" key="1">
    <source>
        <dbReference type="ARBA" id="ARBA00006718"/>
    </source>
</evidence>
<evidence type="ECO:0000259" key="3">
    <source>
        <dbReference type="Pfam" id="PF01521"/>
    </source>
</evidence>
<organism evidence="4 5">
    <name type="scientific">Tilletia horrida</name>
    <dbReference type="NCBI Taxonomy" id="155126"/>
    <lineage>
        <taxon>Eukaryota</taxon>
        <taxon>Fungi</taxon>
        <taxon>Dikarya</taxon>
        <taxon>Basidiomycota</taxon>
        <taxon>Ustilaginomycotina</taxon>
        <taxon>Exobasidiomycetes</taxon>
        <taxon>Tilletiales</taxon>
        <taxon>Tilletiaceae</taxon>
        <taxon>Tilletia</taxon>
    </lineage>
</organism>
<protein>
    <submittedName>
        <fullName evidence="4">[4Fe-4S] proteins maturation</fullName>
    </submittedName>
</protein>
<feature type="domain" description="Core" evidence="3">
    <location>
        <begin position="126"/>
        <end position="245"/>
    </location>
</feature>
<dbReference type="GO" id="GO:0016226">
    <property type="term" value="P:iron-sulfur cluster assembly"/>
    <property type="evidence" value="ECO:0007669"/>
    <property type="project" value="InterPro"/>
</dbReference>
<evidence type="ECO:0000313" key="5">
    <source>
        <dbReference type="Proteomes" id="UP001176521"/>
    </source>
</evidence>
<evidence type="ECO:0000313" key="4">
    <source>
        <dbReference type="EMBL" id="KAK0535371.1"/>
    </source>
</evidence>
<dbReference type="InterPro" id="IPR016092">
    <property type="entry name" value="ATAP"/>
</dbReference>
<dbReference type="EMBL" id="JAPDMQ010000097">
    <property type="protein sequence ID" value="KAK0535371.1"/>
    <property type="molecule type" value="Genomic_DNA"/>
</dbReference>
<reference evidence="4" key="1">
    <citation type="journal article" date="2023" name="PhytoFront">
        <title>Draft Genome Resources of Seven Strains of Tilletia horrida, Causal Agent of Kernel Smut of Rice.</title>
        <authorList>
            <person name="Khanal S."/>
            <person name="Antony Babu S."/>
            <person name="Zhou X.G."/>
        </authorList>
    </citation>
    <scope>NUCLEOTIDE SEQUENCE</scope>
    <source>
        <strain evidence="4">TX3</strain>
    </source>
</reference>
<dbReference type="Gene3D" id="2.60.300.12">
    <property type="entry name" value="HesB-like domain"/>
    <property type="match status" value="1"/>
</dbReference>
<dbReference type="PANTHER" id="PTHR43011">
    <property type="entry name" value="IRON-SULFUR CLUSTER ASSEMBLY 2 HOMOLOG, MITOCHONDRIAL"/>
    <property type="match status" value="1"/>
</dbReference>
<dbReference type="GO" id="GO:0005506">
    <property type="term" value="F:iron ion binding"/>
    <property type="evidence" value="ECO:0007669"/>
    <property type="project" value="TreeGrafter"/>
</dbReference>
<dbReference type="InterPro" id="IPR000361">
    <property type="entry name" value="ATAP_core_dom"/>
</dbReference>
<comment type="similarity">
    <text evidence="1">Belongs to the HesB/IscA family.</text>
</comment>
<proteinExistence type="inferred from homology"/>
<dbReference type="GO" id="GO:0051537">
    <property type="term" value="F:2 iron, 2 sulfur cluster binding"/>
    <property type="evidence" value="ECO:0007669"/>
    <property type="project" value="TreeGrafter"/>
</dbReference>
<keyword evidence="5" id="KW-1185">Reference proteome</keyword>
<dbReference type="Pfam" id="PF01521">
    <property type="entry name" value="Fe-S_biosyn"/>
    <property type="match status" value="1"/>
</dbReference>
<dbReference type="InterPro" id="IPR035903">
    <property type="entry name" value="HesB-like_dom_sf"/>
</dbReference>
<name>A0AAN6GI54_9BASI</name>
<dbReference type="AlphaFoldDB" id="A0AAN6GI54"/>
<dbReference type="GO" id="GO:0051539">
    <property type="term" value="F:4 iron, 4 sulfur cluster binding"/>
    <property type="evidence" value="ECO:0007669"/>
    <property type="project" value="TreeGrafter"/>
</dbReference>
<evidence type="ECO:0000256" key="2">
    <source>
        <dbReference type="SAM" id="MobiDB-lite"/>
    </source>
</evidence>